<feature type="transmembrane region" description="Helical" evidence="5">
    <location>
        <begin position="348"/>
        <end position="373"/>
    </location>
</feature>
<dbReference type="InterPro" id="IPR047921">
    <property type="entry name" value="LACTB2-like_MBL-fold"/>
</dbReference>
<dbReference type="Gene3D" id="1.10.10.10">
    <property type="entry name" value="Winged helix-like DNA-binding domain superfamily/Winged helix DNA-binding domain"/>
    <property type="match status" value="1"/>
</dbReference>
<evidence type="ECO:0000256" key="5">
    <source>
        <dbReference type="SAM" id="Phobius"/>
    </source>
</evidence>
<dbReference type="STRING" id="4829.A0A163J5W8"/>
<dbReference type="InterPro" id="IPR050662">
    <property type="entry name" value="Sec-metab_biosynth-thioest"/>
</dbReference>
<dbReference type="GO" id="GO:0046872">
    <property type="term" value="F:metal ion binding"/>
    <property type="evidence" value="ECO:0007669"/>
    <property type="project" value="UniProtKB-KW"/>
</dbReference>
<gene>
    <name evidence="7" type="primary">ABSGL_05285.1 scaffold 6884</name>
</gene>
<dbReference type="Proteomes" id="UP000078561">
    <property type="component" value="Unassembled WGS sequence"/>
</dbReference>
<dbReference type="FunFam" id="3.60.15.10:FF:000041">
    <property type="entry name" value="Metallo-beta-lactamase domain protein"/>
    <property type="match status" value="1"/>
</dbReference>
<dbReference type="InParanoid" id="A0A163J5W8"/>
<dbReference type="AlphaFoldDB" id="A0A163J5W8"/>
<dbReference type="CDD" id="cd07722">
    <property type="entry name" value="LACTB2-like_MBL-fold"/>
    <property type="match status" value="1"/>
</dbReference>
<feature type="transmembrane region" description="Helical" evidence="5">
    <location>
        <begin position="394"/>
        <end position="417"/>
    </location>
</feature>
<dbReference type="EMBL" id="LT552933">
    <property type="protein sequence ID" value="SAL99640.1"/>
    <property type="molecule type" value="Genomic_DNA"/>
</dbReference>
<keyword evidence="5" id="KW-0472">Membrane</keyword>
<dbReference type="SUPFAM" id="SSF56281">
    <property type="entry name" value="Metallo-hydrolase/oxidoreductase"/>
    <property type="match status" value="1"/>
</dbReference>
<evidence type="ECO:0000256" key="1">
    <source>
        <dbReference type="ARBA" id="ARBA00007749"/>
    </source>
</evidence>
<protein>
    <recommendedName>
        <fullName evidence="6">Metallo-beta-lactamase domain-containing protein</fullName>
    </recommendedName>
</protein>
<dbReference type="SMART" id="SM00849">
    <property type="entry name" value="Lactamase_B"/>
    <property type="match status" value="1"/>
</dbReference>
<sequence>MATNELPSYLPALPDVEQLSDRVWRIMGLNPSNFCLQGTNTYLIGLGDRKILLDVGEGDPAYLQLLQQCLKDISPTAYISDILISHCHHDHWRSLSPIMQSALNSPSRPIRVHKYPLSLDSEDYANHMIEFPQDIPISPLHDQQTFHLDDGATTLRTMYTPGHADDHCCFWLEQSNTLLSADCVVGHGWVVVSDMKTYMASLETLATLPPSLRLYPGHGIVVEKGLDRIKEYLAHLLNKEAMIIKTLQSPPPAGNAGWSSWNLTFELPGLNVKPHTEHLVSFTIMLHLLKLGKEGKARIVDGSDFDPENMYPMMDKEWCYVDKNIDSAPQTNRTLYNDLERRTQGSPLLLTVLSIFDLPSLTFAFCIIAPLYLSRSNGMAMDRGFLAPECNGHGLGLGIGLKAIALLNITILLLTIFGHYT</sequence>
<keyword evidence="2" id="KW-0479">Metal-binding</keyword>
<proteinExistence type="inferred from homology"/>
<evidence type="ECO:0000313" key="7">
    <source>
        <dbReference type="EMBL" id="SAL99640.1"/>
    </source>
</evidence>
<dbReference type="InterPro" id="IPR001279">
    <property type="entry name" value="Metallo-B-lactamas"/>
</dbReference>
<evidence type="ECO:0000256" key="3">
    <source>
        <dbReference type="ARBA" id="ARBA00022801"/>
    </source>
</evidence>
<keyword evidence="8" id="KW-1185">Reference proteome</keyword>
<accession>A0A163J5W8</accession>
<dbReference type="OrthoDB" id="17458at2759"/>
<dbReference type="InterPro" id="IPR036388">
    <property type="entry name" value="WH-like_DNA-bd_sf"/>
</dbReference>
<dbReference type="PANTHER" id="PTHR23131:SF0">
    <property type="entry name" value="ENDORIBONUCLEASE LACTB2"/>
    <property type="match status" value="1"/>
</dbReference>
<organism evidence="7">
    <name type="scientific">Absidia glauca</name>
    <name type="common">Pin mould</name>
    <dbReference type="NCBI Taxonomy" id="4829"/>
    <lineage>
        <taxon>Eukaryota</taxon>
        <taxon>Fungi</taxon>
        <taxon>Fungi incertae sedis</taxon>
        <taxon>Mucoromycota</taxon>
        <taxon>Mucoromycotina</taxon>
        <taxon>Mucoromycetes</taxon>
        <taxon>Mucorales</taxon>
        <taxon>Cunninghamellaceae</taxon>
        <taxon>Absidia</taxon>
    </lineage>
</organism>
<keyword evidence="3" id="KW-0378">Hydrolase</keyword>
<comment type="similarity">
    <text evidence="1">Belongs to the metallo-beta-lactamase superfamily.</text>
</comment>
<reference evidence="7" key="1">
    <citation type="submission" date="2016-04" db="EMBL/GenBank/DDBJ databases">
        <authorList>
            <person name="Evans L.H."/>
            <person name="Alamgir A."/>
            <person name="Owens N."/>
            <person name="Weber N.D."/>
            <person name="Virtaneva K."/>
            <person name="Barbian K."/>
            <person name="Babar A."/>
            <person name="Rosenke K."/>
        </authorList>
    </citation>
    <scope>NUCLEOTIDE SEQUENCE [LARGE SCALE GENOMIC DNA]</scope>
    <source>
        <strain evidence="7">CBS 101.48</strain>
    </source>
</reference>
<evidence type="ECO:0000256" key="4">
    <source>
        <dbReference type="ARBA" id="ARBA00022833"/>
    </source>
</evidence>
<dbReference type="GO" id="GO:0044550">
    <property type="term" value="P:secondary metabolite biosynthetic process"/>
    <property type="evidence" value="ECO:0007669"/>
    <property type="project" value="TreeGrafter"/>
</dbReference>
<dbReference type="InterPro" id="IPR036866">
    <property type="entry name" value="RibonucZ/Hydroxyglut_hydro"/>
</dbReference>
<keyword evidence="5" id="KW-0812">Transmembrane</keyword>
<feature type="domain" description="Metallo-beta-lactamase" evidence="6">
    <location>
        <begin position="38"/>
        <end position="218"/>
    </location>
</feature>
<evidence type="ECO:0000259" key="6">
    <source>
        <dbReference type="SMART" id="SM00849"/>
    </source>
</evidence>
<keyword evidence="4" id="KW-0862">Zinc</keyword>
<dbReference type="GO" id="GO:0016787">
    <property type="term" value="F:hydrolase activity"/>
    <property type="evidence" value="ECO:0007669"/>
    <property type="project" value="UniProtKB-KW"/>
</dbReference>
<evidence type="ECO:0000313" key="8">
    <source>
        <dbReference type="Proteomes" id="UP000078561"/>
    </source>
</evidence>
<evidence type="ECO:0000256" key="2">
    <source>
        <dbReference type="ARBA" id="ARBA00022723"/>
    </source>
</evidence>
<keyword evidence="5" id="KW-1133">Transmembrane helix</keyword>
<dbReference type="PANTHER" id="PTHR23131">
    <property type="entry name" value="ENDORIBONUCLEASE LACTB2"/>
    <property type="match status" value="1"/>
</dbReference>
<dbReference type="Pfam" id="PF00753">
    <property type="entry name" value="Lactamase_B"/>
    <property type="match status" value="1"/>
</dbReference>
<dbReference type="Gene3D" id="3.60.15.10">
    <property type="entry name" value="Ribonuclease Z/Hydroxyacylglutathione hydrolase-like"/>
    <property type="match status" value="1"/>
</dbReference>
<name>A0A163J5W8_ABSGL</name>